<organism evidence="1 2">
    <name type="scientific">Pseudomonas caspiana</name>
    <dbReference type="NCBI Taxonomy" id="1451454"/>
    <lineage>
        <taxon>Bacteria</taxon>
        <taxon>Pseudomonadati</taxon>
        <taxon>Pseudomonadota</taxon>
        <taxon>Gammaproteobacteria</taxon>
        <taxon>Pseudomonadales</taxon>
        <taxon>Pseudomonadaceae</taxon>
        <taxon>Pseudomonas</taxon>
    </lineage>
</organism>
<evidence type="ECO:0000313" key="2">
    <source>
        <dbReference type="Proteomes" id="UP000195440"/>
    </source>
</evidence>
<comment type="caution">
    <text evidence="1">The sequence shown here is derived from an EMBL/GenBank/DDBJ whole genome shotgun (WGS) entry which is preliminary data.</text>
</comment>
<reference evidence="1 2" key="1">
    <citation type="journal article" date="2017" name="Syst. Appl. Microbiol.">
        <title>Pseudomonas caspiana sp. nov., a citrus pathogen in the Pseudomonas syringae phylogenetic group.</title>
        <authorList>
            <person name="Busquets A."/>
            <person name="Gomila M."/>
            <person name="Beiki F."/>
            <person name="Mulet M."/>
            <person name="Rahimian H."/>
            <person name="Garcia-Valdes E."/>
            <person name="Lalucat J."/>
        </authorList>
    </citation>
    <scope>NUCLEOTIDE SEQUENCE [LARGE SCALE GENOMIC DNA]</scope>
    <source>
        <strain evidence="1 2">FBF102</strain>
    </source>
</reference>
<dbReference type="AlphaFoldDB" id="A0A1Y3P1R6"/>
<sequence>MHSLPNTSNTSIATPFANAEKLSRHITMNQTAAMNAALMIGGQYSLASKTKFRRKCLDHLKASLVPARNFFA</sequence>
<dbReference type="EMBL" id="LOHF01000026">
    <property type="protein sequence ID" value="OUM71473.1"/>
    <property type="molecule type" value="Genomic_DNA"/>
</dbReference>
<keyword evidence="2" id="KW-1185">Reference proteome</keyword>
<name>A0A1Y3P1R6_9PSED</name>
<protein>
    <submittedName>
        <fullName evidence="1">Uncharacterized protein</fullName>
    </submittedName>
</protein>
<proteinExistence type="predicted"/>
<gene>
    <name evidence="1" type="ORF">AUC60_22890</name>
</gene>
<evidence type="ECO:0000313" key="1">
    <source>
        <dbReference type="EMBL" id="OUM71473.1"/>
    </source>
</evidence>
<accession>A0A1Y3P1R6</accession>
<dbReference type="Proteomes" id="UP000195440">
    <property type="component" value="Unassembled WGS sequence"/>
</dbReference>